<keyword evidence="2" id="KW-0472">Membrane</keyword>
<dbReference type="SUPFAM" id="SSF51735">
    <property type="entry name" value="NAD(P)-binding Rossmann-fold domains"/>
    <property type="match status" value="1"/>
</dbReference>
<organism evidence="3 4">
    <name type="scientific">Psilocybe cf. subviscida</name>
    <dbReference type="NCBI Taxonomy" id="2480587"/>
    <lineage>
        <taxon>Eukaryota</taxon>
        <taxon>Fungi</taxon>
        <taxon>Dikarya</taxon>
        <taxon>Basidiomycota</taxon>
        <taxon>Agaricomycotina</taxon>
        <taxon>Agaricomycetes</taxon>
        <taxon>Agaricomycetidae</taxon>
        <taxon>Agaricales</taxon>
        <taxon>Agaricineae</taxon>
        <taxon>Strophariaceae</taxon>
        <taxon>Psilocybe</taxon>
    </lineage>
</organism>
<dbReference type="Proteomes" id="UP000567179">
    <property type="component" value="Unassembled WGS sequence"/>
</dbReference>
<accession>A0A8H5ESL0</accession>
<evidence type="ECO:0000256" key="2">
    <source>
        <dbReference type="SAM" id="Phobius"/>
    </source>
</evidence>
<dbReference type="PANTHER" id="PTHR47534">
    <property type="entry name" value="YALI0E05731P"/>
    <property type="match status" value="1"/>
</dbReference>
<keyword evidence="4" id="KW-1185">Reference proteome</keyword>
<evidence type="ECO:0000313" key="3">
    <source>
        <dbReference type="EMBL" id="KAF5310826.1"/>
    </source>
</evidence>
<keyword evidence="2" id="KW-1133">Transmembrane helix</keyword>
<dbReference type="GO" id="GO:0016491">
    <property type="term" value="F:oxidoreductase activity"/>
    <property type="evidence" value="ECO:0007669"/>
    <property type="project" value="UniProtKB-KW"/>
</dbReference>
<comment type="caution">
    <text evidence="3">The sequence shown here is derived from an EMBL/GenBank/DDBJ whole genome shotgun (WGS) entry which is preliminary data.</text>
</comment>
<sequence length="308" mass="33014">MPLFAAAQSSNATFNPSYVPVAVITGGTSGIGAAMAQALAKHLRGRVRIILVGRNKAAADAILSSMHPASQETPEAGYEFIACDLTLMANIREMAEQLCARLPKVNFLVHCAAITNFGGRVDTEEGLDVALASRYYSRFALTYGLLPLLQRAADAGEKASVQTVMAAGLGKGQVLMDDLGVKKGYTGMKAMKEATGYNDLMVAAFAERYPQIAFAHIHPGAVKTANIQFQNPFAKVALFLLYPLVWYFFVEASVCAEYMIYALLDAKAGAVNRRSKTADDIGLKGFPTAEGAADALWKHSVEETHVVL</sequence>
<reference evidence="3 4" key="1">
    <citation type="journal article" date="2020" name="ISME J.">
        <title>Uncovering the hidden diversity of litter-decomposition mechanisms in mushroom-forming fungi.</title>
        <authorList>
            <person name="Floudas D."/>
            <person name="Bentzer J."/>
            <person name="Ahren D."/>
            <person name="Johansson T."/>
            <person name="Persson P."/>
            <person name="Tunlid A."/>
        </authorList>
    </citation>
    <scope>NUCLEOTIDE SEQUENCE [LARGE SCALE GENOMIC DNA]</scope>
    <source>
        <strain evidence="3 4">CBS 101986</strain>
    </source>
</reference>
<dbReference type="EMBL" id="JAACJJ010000057">
    <property type="protein sequence ID" value="KAF5310826.1"/>
    <property type="molecule type" value="Genomic_DNA"/>
</dbReference>
<evidence type="ECO:0000256" key="1">
    <source>
        <dbReference type="ARBA" id="ARBA00023002"/>
    </source>
</evidence>
<dbReference type="PANTHER" id="PTHR47534:SF3">
    <property type="entry name" value="ALCOHOL DEHYDROGENASE-LIKE C-TERMINAL DOMAIN-CONTAINING PROTEIN"/>
    <property type="match status" value="1"/>
</dbReference>
<name>A0A8H5ESL0_9AGAR</name>
<dbReference type="InterPro" id="IPR036291">
    <property type="entry name" value="NAD(P)-bd_dom_sf"/>
</dbReference>
<dbReference type="Gene3D" id="3.40.50.720">
    <property type="entry name" value="NAD(P)-binding Rossmann-like Domain"/>
    <property type="match status" value="1"/>
</dbReference>
<gene>
    <name evidence="3" type="ORF">D9619_008024</name>
</gene>
<dbReference type="PRINTS" id="PR00081">
    <property type="entry name" value="GDHRDH"/>
</dbReference>
<evidence type="ECO:0008006" key="5">
    <source>
        <dbReference type="Google" id="ProtNLM"/>
    </source>
</evidence>
<dbReference type="Pfam" id="PF00106">
    <property type="entry name" value="adh_short"/>
    <property type="match status" value="1"/>
</dbReference>
<feature type="transmembrane region" description="Helical" evidence="2">
    <location>
        <begin position="244"/>
        <end position="264"/>
    </location>
</feature>
<dbReference type="InterPro" id="IPR002347">
    <property type="entry name" value="SDR_fam"/>
</dbReference>
<proteinExistence type="predicted"/>
<keyword evidence="2" id="KW-0812">Transmembrane</keyword>
<evidence type="ECO:0000313" key="4">
    <source>
        <dbReference type="Proteomes" id="UP000567179"/>
    </source>
</evidence>
<keyword evidence="1" id="KW-0560">Oxidoreductase</keyword>
<protein>
    <recommendedName>
        <fullName evidence="5">NAD(P)-binding protein</fullName>
    </recommendedName>
</protein>
<dbReference type="InterPro" id="IPR052228">
    <property type="entry name" value="Sec_Metab_Biosynth_Oxidored"/>
</dbReference>
<dbReference type="OrthoDB" id="2898509at2759"/>
<dbReference type="AlphaFoldDB" id="A0A8H5ESL0"/>